<keyword evidence="1" id="KW-0732">Signal</keyword>
<dbReference type="SUPFAM" id="SSF56601">
    <property type="entry name" value="beta-lactamase/transpeptidase-like"/>
    <property type="match status" value="1"/>
</dbReference>
<dbReference type="Gene3D" id="3.90.1150.140">
    <property type="match status" value="1"/>
</dbReference>
<dbReference type="Gene3D" id="3.40.710.10">
    <property type="entry name" value="DD-peptidase/beta-lactamase superfamily"/>
    <property type="match status" value="1"/>
</dbReference>
<dbReference type="Pfam" id="PF20732">
    <property type="entry name" value="NamZ_C"/>
    <property type="match status" value="1"/>
</dbReference>
<evidence type="ECO:0000259" key="3">
    <source>
        <dbReference type="Pfam" id="PF07075"/>
    </source>
</evidence>
<dbReference type="PANTHER" id="PTHR42915">
    <property type="entry name" value="HYPOTHETICAL 460 KDA PROTEIN IN FEUA-SIGW INTERGENIC REGION [PRECURSOR]"/>
    <property type="match status" value="1"/>
</dbReference>
<feature type="domain" description="Peptidoglycan beta-N-acetylmuramidase NamZ C-terminal" evidence="4">
    <location>
        <begin position="627"/>
        <end position="775"/>
    </location>
</feature>
<dbReference type="Pfam" id="PF07075">
    <property type="entry name" value="NamZ_N"/>
    <property type="match status" value="1"/>
</dbReference>
<evidence type="ECO:0000259" key="4">
    <source>
        <dbReference type="Pfam" id="PF20732"/>
    </source>
</evidence>
<feature type="signal peptide" evidence="1">
    <location>
        <begin position="1"/>
        <end position="19"/>
    </location>
</feature>
<dbReference type="InterPro" id="IPR008302">
    <property type="entry name" value="NamZ"/>
</dbReference>
<organism evidence="5 6">
    <name type="scientific">Luteolibacter arcticus</name>
    <dbReference type="NCBI Taxonomy" id="1581411"/>
    <lineage>
        <taxon>Bacteria</taxon>
        <taxon>Pseudomonadati</taxon>
        <taxon>Verrucomicrobiota</taxon>
        <taxon>Verrucomicrobiia</taxon>
        <taxon>Verrucomicrobiales</taxon>
        <taxon>Verrucomicrobiaceae</taxon>
        <taxon>Luteolibacter</taxon>
    </lineage>
</organism>
<name>A0ABT3GQJ9_9BACT</name>
<proteinExistence type="predicted"/>
<evidence type="ECO:0000313" key="6">
    <source>
        <dbReference type="Proteomes" id="UP001320876"/>
    </source>
</evidence>
<protein>
    <submittedName>
        <fullName evidence="5">DUF1343 domain-containing protein</fullName>
    </submittedName>
</protein>
<dbReference type="Pfam" id="PF00144">
    <property type="entry name" value="Beta-lactamase"/>
    <property type="match status" value="1"/>
</dbReference>
<evidence type="ECO:0000313" key="5">
    <source>
        <dbReference type="EMBL" id="MCW1925787.1"/>
    </source>
</evidence>
<dbReference type="InterPro" id="IPR048502">
    <property type="entry name" value="NamZ_N"/>
</dbReference>
<dbReference type="EMBL" id="JAPDDT010000017">
    <property type="protein sequence ID" value="MCW1925787.1"/>
    <property type="molecule type" value="Genomic_DNA"/>
</dbReference>
<evidence type="ECO:0000256" key="1">
    <source>
        <dbReference type="SAM" id="SignalP"/>
    </source>
</evidence>
<gene>
    <name evidence="5" type="ORF">OKA05_24730</name>
</gene>
<dbReference type="PANTHER" id="PTHR42915:SF1">
    <property type="entry name" value="PEPTIDOGLYCAN BETA-N-ACETYLMURAMIDASE NAMZ"/>
    <property type="match status" value="1"/>
</dbReference>
<feature type="chain" id="PRO_5047451314" evidence="1">
    <location>
        <begin position="20"/>
        <end position="778"/>
    </location>
</feature>
<sequence length="778" mass="85202">MSGLLPIFLLICLACTLHGASFSPAGLAKIDDTISQAVTDARTPGAVFRMEREDAVYQKAYGDRAIVPQREPMTGDTIFDAASLTKVVATTSAVMKLVEAGKLDVEAPVSRYLPEFRGNGKETITLRQLLTHTSGLRAGLPPQGEEWHGKEQALKIACAEPLPVKPGTAYRYSDINFILLAFIVERIGESTLDAFCAREIFQPLKMRDTSFRSLEPGDVSRIAPTTVTGGNPLRGVVHDPTARRMGGVAGHAGLFTTAADLGRFARMMVNGGELDGVRVFKAETVAAMTTVQSPPGLPRRGFGCDIDSPYAGPRGDVFPIGSYGHTGWTGTRLWIDPFSKTATIFLSNRNHPNEEGNVIALQRELGTLAAKAIEDFDFARVQGALPPDPSQPAIVRRVKKDGPVLNGIDVLKRDNFRQLRGRKIGLITNHTGIDRERNPTIDLLHAAPEVKLVALFAPEHGIRGELDHEKIGDTVDEKTGLPVYSLYGERRTPTAEQLQGIDTLVFDIQDIGCRFYTYISTMANCLEAAGKAKLRFIVLDRVNPIGATVEGPLLTAERSFVAAHEIPLRHGMTVGELARLINAERKFGTDLGVIRCEGGSPLRWFDETGMPWRDPSPNMRSVTAATLYPGVGLLEFCKVSVGRGTGTPFELLGAPYIDDLKLAAELNKAGLKGVRFVPVRFTPTASVFKDEECRGVRLLLTDRETFRAADLGMLLATTLQRMHPDQLELGKMAKLLGDAETLEAVRRGDPLEQLRETRDRGLPLFLKRREPHFLYQRP</sequence>
<dbReference type="InterPro" id="IPR048503">
    <property type="entry name" value="NamZ_C"/>
</dbReference>
<dbReference type="Proteomes" id="UP001320876">
    <property type="component" value="Unassembled WGS sequence"/>
</dbReference>
<evidence type="ECO:0000259" key="2">
    <source>
        <dbReference type="Pfam" id="PF00144"/>
    </source>
</evidence>
<dbReference type="RefSeq" id="WP_264489894.1">
    <property type="nucleotide sequence ID" value="NZ_JAPDDT010000017.1"/>
</dbReference>
<keyword evidence="6" id="KW-1185">Reference proteome</keyword>
<dbReference type="InterPro" id="IPR001466">
    <property type="entry name" value="Beta-lactam-related"/>
</dbReference>
<reference evidence="5 6" key="1">
    <citation type="submission" date="2022-10" db="EMBL/GenBank/DDBJ databases">
        <title>Luteolibacter arcticus strain CCTCC AB 2014275, whole genome shotgun sequencing project.</title>
        <authorList>
            <person name="Zhao G."/>
            <person name="Shen L."/>
        </authorList>
    </citation>
    <scope>NUCLEOTIDE SEQUENCE [LARGE SCALE GENOMIC DNA]</scope>
    <source>
        <strain evidence="5 6">CCTCC AB 2014275</strain>
    </source>
</reference>
<feature type="domain" description="Beta-lactamase-related" evidence="2">
    <location>
        <begin position="30"/>
        <end position="360"/>
    </location>
</feature>
<accession>A0ABT3GQJ9</accession>
<comment type="caution">
    <text evidence="5">The sequence shown here is derived from an EMBL/GenBank/DDBJ whole genome shotgun (WGS) entry which is preliminary data.</text>
</comment>
<feature type="domain" description="Peptidoglycan beta-N-acetylmuramidase NamZ N-terminal" evidence="3">
    <location>
        <begin position="424"/>
        <end position="622"/>
    </location>
</feature>
<dbReference type="Gene3D" id="3.40.50.12170">
    <property type="entry name" value="Uncharacterised protein PF07075, DUF1343"/>
    <property type="match status" value="1"/>
</dbReference>
<dbReference type="InterPro" id="IPR012338">
    <property type="entry name" value="Beta-lactam/transpept-like"/>
</dbReference>